<feature type="domain" description="FAD-binding" evidence="4">
    <location>
        <begin position="6"/>
        <end position="366"/>
    </location>
</feature>
<comment type="caution">
    <text evidence="5">The sequence shown here is derived from an EMBL/GenBank/DDBJ whole genome shotgun (WGS) entry which is preliminary data.</text>
</comment>
<keyword evidence="2" id="KW-0285">Flavoprotein</keyword>
<dbReference type="EMBL" id="BAABJO010000051">
    <property type="protein sequence ID" value="GAA5141140.1"/>
    <property type="molecule type" value="Genomic_DNA"/>
</dbReference>
<dbReference type="PRINTS" id="PR00420">
    <property type="entry name" value="RNGMNOXGNASE"/>
</dbReference>
<proteinExistence type="predicted"/>
<gene>
    <name evidence="5" type="ORF">GCM10023320_79730</name>
</gene>
<evidence type="ECO:0000313" key="6">
    <source>
        <dbReference type="Proteomes" id="UP001500804"/>
    </source>
</evidence>
<keyword evidence="6" id="KW-1185">Reference proteome</keyword>
<comment type="cofactor">
    <cofactor evidence="1">
        <name>FAD</name>
        <dbReference type="ChEBI" id="CHEBI:57692"/>
    </cofactor>
</comment>
<sequence>MSDHFTPVLVVGAGGCGLASSIFLSDLGVDHLLIERHLSTSHLPKAHYLNSRTMEIFRQHGLADEVSALGLPTHDTKVRYVTSLGGDGPLDRQDIHTFDAFGGGSLRDRYLAAAPVPPTNLPQLRLEPVMRRHAEERGPGRVRFGHELVEFEQDDEGVTSRIREIESGREYVVRSQYLIGSDGGRFVGPRAGAVQEGTVALARLKTKHVTADLSGCAPGDALITHVSPPVGRFRWVSLVPMGPTWGKQCEEWAVAFAFHPDDPDDVTDDEIPDAVRAGLNLPDLEMKLHDGGDWLVQRVVANRFCFGRVFLAGDAAHQHVPTAGLGLNSAIHDAHNLAWKLAVVIRGLSSDPERLLHSYEDERRAVDIVNADWALFTFLNHQMIDAALGLTSATTPEQRIAAFEAYFAHTPMGETLRARADEVMGTQRTEYEALDIELGYGYTGAAVVGDNTAPPPRDPMGCRYTPTTRPGHRLPHAWLHHGAGRVSTHDLVGSHGGFALLTGLGGGGWQAAAAAAAAELGVSVRVVQIGERCAHRDESGTWTQVSGIGPDGAVLVRPDNHVGYRVPGLAADAAGDLIRALRTILSAA</sequence>
<reference evidence="6" key="1">
    <citation type="journal article" date="2019" name="Int. J. Syst. Evol. Microbiol.">
        <title>The Global Catalogue of Microorganisms (GCM) 10K type strain sequencing project: providing services to taxonomists for standard genome sequencing and annotation.</title>
        <authorList>
            <consortium name="The Broad Institute Genomics Platform"/>
            <consortium name="The Broad Institute Genome Sequencing Center for Infectious Disease"/>
            <person name="Wu L."/>
            <person name="Ma J."/>
        </authorList>
    </citation>
    <scope>NUCLEOTIDE SEQUENCE [LARGE SCALE GENOMIC DNA]</scope>
    <source>
        <strain evidence="6">JCM 18302</strain>
    </source>
</reference>
<keyword evidence="5" id="KW-0560">Oxidoreductase</keyword>
<dbReference type="Gene3D" id="3.40.30.120">
    <property type="match status" value="1"/>
</dbReference>
<evidence type="ECO:0000313" key="5">
    <source>
        <dbReference type="EMBL" id="GAA5141140.1"/>
    </source>
</evidence>
<dbReference type="PANTHER" id="PTHR43004:SF19">
    <property type="entry name" value="BINDING MONOOXYGENASE, PUTATIVE (JCVI)-RELATED"/>
    <property type="match status" value="1"/>
</dbReference>
<keyword evidence="3" id="KW-0274">FAD</keyword>
<dbReference type="GO" id="GO:0004497">
    <property type="term" value="F:monooxygenase activity"/>
    <property type="evidence" value="ECO:0007669"/>
    <property type="project" value="UniProtKB-KW"/>
</dbReference>
<evidence type="ECO:0000256" key="2">
    <source>
        <dbReference type="ARBA" id="ARBA00022630"/>
    </source>
</evidence>
<dbReference type="Proteomes" id="UP001500804">
    <property type="component" value="Unassembled WGS sequence"/>
</dbReference>
<evidence type="ECO:0000256" key="3">
    <source>
        <dbReference type="ARBA" id="ARBA00022827"/>
    </source>
</evidence>
<dbReference type="Gene3D" id="3.30.9.10">
    <property type="entry name" value="D-Amino Acid Oxidase, subunit A, domain 2"/>
    <property type="match status" value="1"/>
</dbReference>
<protein>
    <submittedName>
        <fullName evidence="5">FAD-dependent monooxygenase</fullName>
    </submittedName>
</protein>
<dbReference type="InterPro" id="IPR050641">
    <property type="entry name" value="RIFMO-like"/>
</dbReference>
<evidence type="ECO:0000256" key="1">
    <source>
        <dbReference type="ARBA" id="ARBA00001974"/>
    </source>
</evidence>
<evidence type="ECO:0000259" key="4">
    <source>
        <dbReference type="Pfam" id="PF01494"/>
    </source>
</evidence>
<dbReference type="Gene3D" id="3.50.50.60">
    <property type="entry name" value="FAD/NAD(P)-binding domain"/>
    <property type="match status" value="1"/>
</dbReference>
<organism evidence="5 6">
    <name type="scientific">Pseudonocardia adelaidensis</name>
    <dbReference type="NCBI Taxonomy" id="648754"/>
    <lineage>
        <taxon>Bacteria</taxon>
        <taxon>Bacillati</taxon>
        <taxon>Actinomycetota</taxon>
        <taxon>Actinomycetes</taxon>
        <taxon>Pseudonocardiales</taxon>
        <taxon>Pseudonocardiaceae</taxon>
        <taxon>Pseudonocardia</taxon>
    </lineage>
</organism>
<dbReference type="PANTHER" id="PTHR43004">
    <property type="entry name" value="TRK SYSTEM POTASSIUM UPTAKE PROTEIN"/>
    <property type="match status" value="1"/>
</dbReference>
<dbReference type="Pfam" id="PF21274">
    <property type="entry name" value="Rng_hyd_C"/>
    <property type="match status" value="1"/>
</dbReference>
<keyword evidence="5" id="KW-0503">Monooxygenase</keyword>
<accession>A0ABP9P642</accession>
<dbReference type="InterPro" id="IPR036188">
    <property type="entry name" value="FAD/NAD-bd_sf"/>
</dbReference>
<dbReference type="InterPro" id="IPR002938">
    <property type="entry name" value="FAD-bd"/>
</dbReference>
<dbReference type="Pfam" id="PF01494">
    <property type="entry name" value="FAD_binding_3"/>
    <property type="match status" value="1"/>
</dbReference>
<dbReference type="RefSeq" id="WP_345612873.1">
    <property type="nucleotide sequence ID" value="NZ_BAABJO010000051.1"/>
</dbReference>
<name>A0ABP9P642_9PSEU</name>
<dbReference type="SUPFAM" id="SSF51905">
    <property type="entry name" value="FAD/NAD(P)-binding domain"/>
    <property type="match status" value="1"/>
</dbReference>